<sequence length="587" mass="66972">MTLFEPFPLPEESLPFRLRELLKPIGSSPDLRVEVACMQESNLYEANAECLHLQMAVVAEQNYTPIDVLREASDGVVAFSVPSGDNKGCSEGFLPTLSGYDYLVASWGNGSFYTYNLSEKVWMTLGLTPRCIGNDKQRLVYDALDVPEFDIAEGEISTEHQWSLKRNVCWTMSNEYLRRYLWLRGAIGVRVFFYQVQLEDTPLLRDTLNGSTHIVLKPKEGTQWYELDLREHNGGILLQLWASVEAVKPELCPEQDAESLAWSERDIPMTYSRANAIRDNRCVYLDDRFLEKYEQSKFYDTTPVKMYNRWHSNPSYKGQWSFTNCHRIGRNLIRVEMRELYKPKPSREIVHAHSYVVDKDTVDQLDLSEEHIVIKVDRLVKALVRVGDGLSVLGESVGQLYSTDELIGFDKLELRANGWLNYPSLSRLAQVAPLNMTQQQFLSRCKNVHEVLQKVPNGFLKSLLRHAGCSSAEIKNFGSLKLLQSLLNIVELLNKERETVECFQSENAPMGWNEQNEVLSPLFLNNELRIADAHDAIKKCIDALQALGFDTASLSVGYGRALDFVLDEISRSITYVAEQLESLVNQQ</sequence>
<evidence type="ECO:0000313" key="3">
    <source>
        <dbReference type="Proteomes" id="UP000094761"/>
    </source>
</evidence>
<dbReference type="EMBL" id="JAPFIT010000012">
    <property type="protein sequence ID" value="MDC5740254.1"/>
    <property type="molecule type" value="Genomic_DNA"/>
</dbReference>
<keyword evidence="4" id="KW-1185">Reference proteome</keyword>
<comment type="caution">
    <text evidence="2">The sequence shown here is derived from an EMBL/GenBank/DDBJ whole genome shotgun (WGS) entry which is preliminary data.</text>
</comment>
<dbReference type="Proteomes" id="UP000094761">
    <property type="component" value="Unassembled WGS sequence"/>
</dbReference>
<evidence type="ECO:0000313" key="2">
    <source>
        <dbReference type="EMBL" id="OAM97102.1"/>
    </source>
</evidence>
<reference evidence="1" key="2">
    <citation type="submission" date="2022-11" db="EMBL/GenBank/DDBJ databases">
        <title>Role of the vibriolysin VemA secreted by the emergent pathogen Vibrio europaeus in the colonization of Manila clam mucus.</title>
        <authorList>
            <person name="Martinez C."/>
            <person name="Rodriguez S."/>
            <person name="Vences A."/>
            <person name="Barja J.L."/>
            <person name="Toranzo A.E."/>
            <person name="Dubert J."/>
        </authorList>
    </citation>
    <scope>NUCLEOTIDE SEQUENCE</scope>
    <source>
        <strain evidence="1">3454</strain>
    </source>
</reference>
<dbReference type="OrthoDB" id="1095281at2"/>
<dbReference type="Proteomes" id="UP001150001">
    <property type="component" value="Unassembled WGS sequence"/>
</dbReference>
<gene>
    <name evidence="2" type="ORF">AZ468_16225</name>
    <name evidence="1" type="ORF">OPW20_09240</name>
</gene>
<dbReference type="GeneID" id="78077261"/>
<protein>
    <submittedName>
        <fullName evidence="2">Uncharacterized protein</fullName>
    </submittedName>
</protein>
<reference evidence="2 3" key="1">
    <citation type="submission" date="2016-03" db="EMBL/GenBank/DDBJ databases">
        <title>Draft genome sequence of the Vibrio tubiashii subs. europaeus.</title>
        <authorList>
            <person name="Spinard E."/>
            <person name="Dubert J."/>
            <person name="Nelson D.R."/>
            <person name="Barja J.L."/>
        </authorList>
    </citation>
    <scope>NUCLEOTIDE SEQUENCE [LARGE SCALE GENOMIC DNA]</scope>
    <source>
        <strain evidence="3">PP-638</strain>
        <strain evidence="2">PP2-638</strain>
    </source>
</reference>
<name>A0A178J4T6_9VIBR</name>
<accession>A0A178J4T6</accession>
<evidence type="ECO:0000313" key="4">
    <source>
        <dbReference type="Proteomes" id="UP001150001"/>
    </source>
</evidence>
<dbReference type="RefSeq" id="WP_069668312.1">
    <property type="nucleotide sequence ID" value="NZ_JAPFIM010000015.1"/>
</dbReference>
<organism evidence="2 3">
    <name type="scientific">Vibrio europaeus</name>
    <dbReference type="NCBI Taxonomy" id="300876"/>
    <lineage>
        <taxon>Bacteria</taxon>
        <taxon>Pseudomonadati</taxon>
        <taxon>Pseudomonadota</taxon>
        <taxon>Gammaproteobacteria</taxon>
        <taxon>Vibrionales</taxon>
        <taxon>Vibrionaceae</taxon>
        <taxon>Vibrio</taxon>
        <taxon>Vibrio oreintalis group</taxon>
    </lineage>
</organism>
<evidence type="ECO:0000313" key="1">
    <source>
        <dbReference type="EMBL" id="MDC5740254.1"/>
    </source>
</evidence>
<dbReference type="AlphaFoldDB" id="A0A178J4T6"/>
<proteinExistence type="predicted"/>
<dbReference type="EMBL" id="LUAX01000007">
    <property type="protein sequence ID" value="OAM97102.1"/>
    <property type="molecule type" value="Genomic_DNA"/>
</dbReference>